<evidence type="ECO:0000256" key="2">
    <source>
        <dbReference type="SAM" id="SignalP"/>
    </source>
</evidence>
<proteinExistence type="predicted"/>
<feature type="chain" id="PRO_5037379461" evidence="2">
    <location>
        <begin position="18"/>
        <end position="71"/>
    </location>
</feature>
<reference evidence="4" key="1">
    <citation type="submission" date="2022-11" db="UniProtKB">
        <authorList>
            <consortium name="WormBaseParasite"/>
        </authorList>
    </citation>
    <scope>IDENTIFICATION</scope>
</reference>
<protein>
    <submittedName>
        <fullName evidence="4">Uncharacterized protein</fullName>
    </submittedName>
</protein>
<evidence type="ECO:0000256" key="1">
    <source>
        <dbReference type="SAM" id="MobiDB-lite"/>
    </source>
</evidence>
<dbReference type="AlphaFoldDB" id="A0A914KW39"/>
<evidence type="ECO:0000313" key="3">
    <source>
        <dbReference type="Proteomes" id="UP000887563"/>
    </source>
</evidence>
<accession>A0A914KW39</accession>
<dbReference type="Proteomes" id="UP000887563">
    <property type="component" value="Unplaced"/>
</dbReference>
<feature type="signal peptide" evidence="2">
    <location>
        <begin position="1"/>
        <end position="17"/>
    </location>
</feature>
<feature type="compositionally biased region" description="Polar residues" evidence="1">
    <location>
        <begin position="15"/>
        <end position="29"/>
    </location>
</feature>
<name>A0A914KW39_MELIC</name>
<keyword evidence="2" id="KW-0732">Signal</keyword>
<sequence>MILLLPSFMCLANPTMSHQTTHSSSNRATVSRRRARETRADVEAIPLTPEELQQRFRIAGTSTNVDEENLL</sequence>
<keyword evidence="3" id="KW-1185">Reference proteome</keyword>
<feature type="region of interest" description="Disordered" evidence="1">
    <location>
        <begin position="15"/>
        <end position="44"/>
    </location>
</feature>
<dbReference type="WBParaSite" id="Minc3s00136g05726">
    <property type="protein sequence ID" value="Minc3s00136g05726"/>
    <property type="gene ID" value="Minc3s00136g05726"/>
</dbReference>
<organism evidence="3 4">
    <name type="scientific">Meloidogyne incognita</name>
    <name type="common">Southern root-knot nematode worm</name>
    <name type="synonym">Oxyuris incognita</name>
    <dbReference type="NCBI Taxonomy" id="6306"/>
    <lineage>
        <taxon>Eukaryota</taxon>
        <taxon>Metazoa</taxon>
        <taxon>Ecdysozoa</taxon>
        <taxon>Nematoda</taxon>
        <taxon>Chromadorea</taxon>
        <taxon>Rhabditida</taxon>
        <taxon>Tylenchina</taxon>
        <taxon>Tylenchomorpha</taxon>
        <taxon>Tylenchoidea</taxon>
        <taxon>Meloidogynidae</taxon>
        <taxon>Meloidogyninae</taxon>
        <taxon>Meloidogyne</taxon>
        <taxon>Meloidogyne incognita group</taxon>
    </lineage>
</organism>
<evidence type="ECO:0000313" key="4">
    <source>
        <dbReference type="WBParaSite" id="Minc3s00136g05726"/>
    </source>
</evidence>